<dbReference type="PANTHER" id="PTHR43540:SF1">
    <property type="entry name" value="ISOCHORISMATASE HYDROLASE"/>
    <property type="match status" value="1"/>
</dbReference>
<feature type="domain" description="Isochorismatase-like" evidence="3">
    <location>
        <begin position="14"/>
        <end position="194"/>
    </location>
</feature>
<evidence type="ECO:0000256" key="2">
    <source>
        <dbReference type="ARBA" id="ARBA00022801"/>
    </source>
</evidence>
<dbReference type="InterPro" id="IPR000868">
    <property type="entry name" value="Isochorismatase-like_dom"/>
</dbReference>
<dbReference type="PANTHER" id="PTHR43540">
    <property type="entry name" value="PEROXYUREIDOACRYLATE/UREIDOACRYLATE AMIDOHYDROLASE-RELATED"/>
    <property type="match status" value="1"/>
</dbReference>
<dbReference type="GeneID" id="25560049"/>
<name>A0A0L0D1X4_THETB</name>
<dbReference type="Proteomes" id="UP000054408">
    <property type="component" value="Unassembled WGS sequence"/>
</dbReference>
<accession>A0A0L0D1X4</accession>
<evidence type="ECO:0000256" key="1">
    <source>
        <dbReference type="ARBA" id="ARBA00006336"/>
    </source>
</evidence>
<organism evidence="4 5">
    <name type="scientific">Thecamonas trahens ATCC 50062</name>
    <dbReference type="NCBI Taxonomy" id="461836"/>
    <lineage>
        <taxon>Eukaryota</taxon>
        <taxon>Apusozoa</taxon>
        <taxon>Apusomonadida</taxon>
        <taxon>Apusomonadidae</taxon>
        <taxon>Thecamonas</taxon>
    </lineage>
</organism>
<evidence type="ECO:0000313" key="5">
    <source>
        <dbReference type="Proteomes" id="UP000054408"/>
    </source>
</evidence>
<dbReference type="STRING" id="461836.A0A0L0D1X4"/>
<dbReference type="SUPFAM" id="SSF52499">
    <property type="entry name" value="Isochorismatase-like hydrolases"/>
    <property type="match status" value="1"/>
</dbReference>
<dbReference type="AlphaFoldDB" id="A0A0L0D1X4"/>
<dbReference type="eggNOG" id="ENOG502S9B3">
    <property type="taxonomic scope" value="Eukaryota"/>
</dbReference>
<reference evidence="4 5" key="1">
    <citation type="submission" date="2010-05" db="EMBL/GenBank/DDBJ databases">
        <title>The Genome Sequence of Thecamonas trahens ATCC 50062.</title>
        <authorList>
            <consortium name="The Broad Institute Genome Sequencing Platform"/>
            <person name="Russ C."/>
            <person name="Cuomo C."/>
            <person name="Shea T."/>
            <person name="Young S.K."/>
            <person name="Zeng Q."/>
            <person name="Koehrsen M."/>
            <person name="Haas B."/>
            <person name="Borodovsky M."/>
            <person name="Guigo R."/>
            <person name="Alvarado L."/>
            <person name="Berlin A."/>
            <person name="Bochicchio J."/>
            <person name="Borenstein D."/>
            <person name="Chapman S."/>
            <person name="Chen Z."/>
            <person name="Freedman E."/>
            <person name="Gellesch M."/>
            <person name="Goldberg J."/>
            <person name="Griggs A."/>
            <person name="Gujja S."/>
            <person name="Heilman E."/>
            <person name="Heiman D."/>
            <person name="Hepburn T."/>
            <person name="Howarth C."/>
            <person name="Jen D."/>
            <person name="Larson L."/>
            <person name="Mehta T."/>
            <person name="Park D."/>
            <person name="Pearson M."/>
            <person name="Roberts A."/>
            <person name="Saif S."/>
            <person name="Shenoy N."/>
            <person name="Sisk P."/>
            <person name="Stolte C."/>
            <person name="Sykes S."/>
            <person name="Thomson T."/>
            <person name="Walk T."/>
            <person name="White J."/>
            <person name="Yandava C."/>
            <person name="Burger G."/>
            <person name="Gray M.W."/>
            <person name="Holland P.W.H."/>
            <person name="King N."/>
            <person name="Lang F.B.F."/>
            <person name="Roger A.J."/>
            <person name="Ruiz-Trillo I."/>
            <person name="Lander E."/>
            <person name="Nusbaum C."/>
        </authorList>
    </citation>
    <scope>NUCLEOTIDE SEQUENCE [LARGE SCALE GENOMIC DNA]</scope>
    <source>
        <strain evidence="4 5">ATCC 50062</strain>
    </source>
</reference>
<proteinExistence type="inferred from homology"/>
<dbReference type="OrthoDB" id="1739143at2759"/>
<dbReference type="Pfam" id="PF00857">
    <property type="entry name" value="Isochorismatase"/>
    <property type="match status" value="1"/>
</dbReference>
<dbReference type="Gene3D" id="3.40.50.850">
    <property type="entry name" value="Isochorismatase-like"/>
    <property type="match status" value="1"/>
</dbReference>
<dbReference type="GO" id="GO:0016787">
    <property type="term" value="F:hydrolase activity"/>
    <property type="evidence" value="ECO:0007669"/>
    <property type="project" value="UniProtKB-KW"/>
</dbReference>
<keyword evidence="5" id="KW-1185">Reference proteome</keyword>
<evidence type="ECO:0000313" key="4">
    <source>
        <dbReference type="EMBL" id="KNC46115.1"/>
    </source>
</evidence>
<dbReference type="InterPro" id="IPR036380">
    <property type="entry name" value="Isochorismatase-like_sf"/>
</dbReference>
<protein>
    <submittedName>
        <fullName evidence="4">Isochorismatase-family hydrolase</fullName>
    </submittedName>
</protein>
<comment type="similarity">
    <text evidence="1">Belongs to the isochorismatase family.</text>
</comment>
<dbReference type="CDD" id="cd00431">
    <property type="entry name" value="cysteine_hydrolases"/>
    <property type="match status" value="1"/>
</dbReference>
<sequence length="208" mass="21360">MASPFSTTASASSAALILCDFQAGIIGSVLGEGEHEAVANGAKLLAKARAVGMPVFYVVVRFREGHPEVAASNKMFSGLAAPKADGSPNTFLVESDPSAGIVDAVAPLPSEPVVVKRRVGAFSTTDLRTLLSAAGVDSLVLAGFSTSGVILSTVRAAADMDYRIVVAADACGDRSDTVHSVLCDSVFARQADVGVTDDVIAWMDSRAE</sequence>
<dbReference type="EMBL" id="GL349433">
    <property type="protein sequence ID" value="KNC46115.1"/>
    <property type="molecule type" value="Genomic_DNA"/>
</dbReference>
<gene>
    <name evidence="4" type="ORF">AMSG_00233</name>
</gene>
<dbReference type="RefSeq" id="XP_013763092.1">
    <property type="nucleotide sequence ID" value="XM_013907638.1"/>
</dbReference>
<dbReference type="OMA" id="LYTVKDC"/>
<evidence type="ECO:0000259" key="3">
    <source>
        <dbReference type="Pfam" id="PF00857"/>
    </source>
</evidence>
<keyword evidence="2 4" id="KW-0378">Hydrolase</keyword>
<dbReference type="InterPro" id="IPR050272">
    <property type="entry name" value="Isochorismatase-like_hydrls"/>
</dbReference>